<reference evidence="4" key="1">
    <citation type="submission" date="2021-03" db="EMBL/GenBank/DDBJ databases">
        <authorList>
            <person name="Tagirdzhanova G."/>
        </authorList>
    </citation>
    <scope>NUCLEOTIDE SEQUENCE</scope>
</reference>
<dbReference type="PANTHER" id="PTHR43245">
    <property type="entry name" value="BIFUNCTIONAL POLYMYXIN RESISTANCE PROTEIN ARNA"/>
    <property type="match status" value="1"/>
</dbReference>
<name>A0A8H3EF51_9LECA</name>
<dbReference type="GO" id="GO:0006694">
    <property type="term" value="P:steroid biosynthetic process"/>
    <property type="evidence" value="ECO:0007669"/>
    <property type="project" value="InterPro"/>
</dbReference>
<dbReference type="Pfam" id="PF01073">
    <property type="entry name" value="3Beta_HSD"/>
    <property type="match status" value="1"/>
</dbReference>
<dbReference type="Gene3D" id="3.40.50.720">
    <property type="entry name" value="NAD(P)-binding Rossmann-like Domain"/>
    <property type="match status" value="1"/>
</dbReference>
<comment type="similarity">
    <text evidence="1">Belongs to the 3-beta-HSD family.</text>
</comment>
<evidence type="ECO:0000313" key="5">
    <source>
        <dbReference type="Proteomes" id="UP000664203"/>
    </source>
</evidence>
<keyword evidence="5" id="KW-1185">Reference proteome</keyword>
<proteinExistence type="inferred from homology"/>
<dbReference type="SUPFAM" id="SSF51735">
    <property type="entry name" value="NAD(P)-binding Rossmann-fold domains"/>
    <property type="match status" value="1"/>
</dbReference>
<evidence type="ECO:0000259" key="3">
    <source>
        <dbReference type="Pfam" id="PF01073"/>
    </source>
</evidence>
<dbReference type="Proteomes" id="UP000664203">
    <property type="component" value="Unassembled WGS sequence"/>
</dbReference>
<organism evidence="4 5">
    <name type="scientific">Alectoria fallacina</name>
    <dbReference type="NCBI Taxonomy" id="1903189"/>
    <lineage>
        <taxon>Eukaryota</taxon>
        <taxon>Fungi</taxon>
        <taxon>Dikarya</taxon>
        <taxon>Ascomycota</taxon>
        <taxon>Pezizomycotina</taxon>
        <taxon>Lecanoromycetes</taxon>
        <taxon>OSLEUM clade</taxon>
        <taxon>Lecanoromycetidae</taxon>
        <taxon>Lecanorales</taxon>
        <taxon>Lecanorineae</taxon>
        <taxon>Parmeliaceae</taxon>
        <taxon>Alectoria</taxon>
    </lineage>
</organism>
<dbReference type="PANTHER" id="PTHR43245:SF51">
    <property type="entry name" value="SHORT CHAIN DEHYDROGENASE_REDUCTASE FAMILY 42E, MEMBER 2"/>
    <property type="match status" value="1"/>
</dbReference>
<dbReference type="InterPro" id="IPR002225">
    <property type="entry name" value="3Beta_OHSteriod_DH/Estase"/>
</dbReference>
<evidence type="ECO:0000256" key="1">
    <source>
        <dbReference type="ARBA" id="ARBA00009219"/>
    </source>
</evidence>
<feature type="domain" description="3-beta hydroxysteroid dehydrogenase/isomerase" evidence="3">
    <location>
        <begin position="44"/>
        <end position="154"/>
    </location>
</feature>
<dbReference type="EMBL" id="CAJPDR010000015">
    <property type="protein sequence ID" value="CAF9905996.1"/>
    <property type="molecule type" value="Genomic_DNA"/>
</dbReference>
<dbReference type="InterPro" id="IPR050177">
    <property type="entry name" value="Lipid_A_modif_metabolic_enz"/>
</dbReference>
<evidence type="ECO:0000256" key="2">
    <source>
        <dbReference type="ARBA" id="ARBA00023002"/>
    </source>
</evidence>
<comment type="caution">
    <text evidence="4">The sequence shown here is derived from an EMBL/GenBank/DDBJ whole genome shotgun (WGS) entry which is preliminary data.</text>
</comment>
<accession>A0A8H3EF51</accession>
<dbReference type="GO" id="GO:0016616">
    <property type="term" value="F:oxidoreductase activity, acting on the CH-OH group of donors, NAD or NADP as acceptor"/>
    <property type="evidence" value="ECO:0007669"/>
    <property type="project" value="InterPro"/>
</dbReference>
<sequence length="287" mass="32015">MTLKPSSRALGPALVIDGCGFVGFHIVYALLKDPTCGPVEPCDHYKISVEGTRNVLTCATESPTIKVLVYTSTCAVSKGYQHFNIGETAPLWEQDSETTPYFKAKALADTLTREANSPLDGQGRGLFTATLRLPWVYGERDNQAIPAAKKLLESESGPLDPRVDGEAFHITDGDPQPFWTFSRMIWQTAGDNTTPDQVTTIPGWLALSMAHGIEWTYFLCTFGRVRPPLKTSLLYIQYTIYNATYDISKARTRLGYTPLVDKEGHLKSSVGWEFENHEGKYKRLLRK</sequence>
<dbReference type="InterPro" id="IPR036291">
    <property type="entry name" value="NAD(P)-bd_dom_sf"/>
</dbReference>
<dbReference type="AlphaFoldDB" id="A0A8H3EF51"/>
<protein>
    <recommendedName>
        <fullName evidence="3">3-beta hydroxysteroid dehydrogenase/isomerase domain-containing protein</fullName>
    </recommendedName>
</protein>
<evidence type="ECO:0000313" key="4">
    <source>
        <dbReference type="EMBL" id="CAF9905996.1"/>
    </source>
</evidence>
<dbReference type="OrthoDB" id="10058185at2759"/>
<keyword evidence="2" id="KW-0560">Oxidoreductase</keyword>
<gene>
    <name evidence="4" type="ORF">ALECFALPRED_001934</name>
</gene>